<feature type="compositionally biased region" description="Low complexity" evidence="1">
    <location>
        <begin position="53"/>
        <end position="67"/>
    </location>
</feature>
<feature type="compositionally biased region" description="Polar residues" evidence="1">
    <location>
        <begin position="74"/>
        <end position="86"/>
    </location>
</feature>
<dbReference type="InterPro" id="IPR000242">
    <property type="entry name" value="PTP_cat"/>
</dbReference>
<dbReference type="Pfam" id="PF00102">
    <property type="entry name" value="Y_phosphatase"/>
    <property type="match status" value="1"/>
</dbReference>
<accession>A0A9Q1HC68</accession>
<feature type="domain" description="Tyrosine-protein phosphatase" evidence="4">
    <location>
        <begin position="280"/>
        <end position="354"/>
    </location>
</feature>
<proteinExistence type="predicted"/>
<feature type="compositionally biased region" description="Low complexity" evidence="1">
    <location>
        <begin position="119"/>
        <end position="160"/>
    </location>
</feature>
<reference evidence="5" key="1">
    <citation type="submission" date="2021-10" db="EMBL/GenBank/DDBJ databases">
        <title>Tropical sea cucumber genome reveals ecological adaptation and Cuvierian tubules defense mechanism.</title>
        <authorList>
            <person name="Chen T."/>
        </authorList>
    </citation>
    <scope>NUCLEOTIDE SEQUENCE</scope>
    <source>
        <strain evidence="5">Nanhai2018</strain>
        <tissue evidence="5">Muscle</tissue>
    </source>
</reference>
<keyword evidence="5" id="KW-0675">Receptor</keyword>
<sequence length="354" mass="38325">MSPILRATLPLSVICLVLSYPSYCALGTDRQDGTFSPRTNASAGNYPGSIASITTTTQNPSTNITSTDPENTDIFRQNDSNTTMPYKSEIPTTALSTEGSSAFTIATENMTSPTFDNSSAATTQTETGTFTPQSTPNMPSTSASNPSTNTMTPKSTTPTTCKPCECTVPTPDSTNEQPDCAFHFLSFFFGMLTIAMLGAIYLLIKNVLSLREPPDYPAMNDHRHEQGLMPGNNVVRMTELANGASIESFVPIEIEVKHLPPIKVEDLPGYVQEKRANGDLKNQFQDLIPNNPTLSTVAASSVNIKKNRYKNIFPNDDSRVVLKSKNKSDNSDYINASYINGNDGKPSYIAAQGN</sequence>
<dbReference type="EMBL" id="JAIZAY010000006">
    <property type="protein sequence ID" value="KAJ8040680.1"/>
    <property type="molecule type" value="Genomic_DNA"/>
</dbReference>
<dbReference type="SUPFAM" id="SSF52799">
    <property type="entry name" value="(Phosphotyrosine protein) phosphatases II"/>
    <property type="match status" value="1"/>
</dbReference>
<feature type="region of interest" description="Disordered" evidence="1">
    <location>
        <begin position="112"/>
        <end position="160"/>
    </location>
</feature>
<dbReference type="InterPro" id="IPR029021">
    <property type="entry name" value="Prot-tyrosine_phosphatase-like"/>
</dbReference>
<dbReference type="OrthoDB" id="10051103at2759"/>
<dbReference type="Gene3D" id="3.90.190.10">
    <property type="entry name" value="Protein tyrosine phosphatase superfamily"/>
    <property type="match status" value="1"/>
</dbReference>
<keyword evidence="3" id="KW-0732">Signal</keyword>
<dbReference type="InterPro" id="IPR050348">
    <property type="entry name" value="Protein-Tyr_Phosphatase"/>
</dbReference>
<evidence type="ECO:0000313" key="6">
    <source>
        <dbReference type="Proteomes" id="UP001152320"/>
    </source>
</evidence>
<evidence type="ECO:0000313" key="5">
    <source>
        <dbReference type="EMBL" id="KAJ8040680.1"/>
    </source>
</evidence>
<gene>
    <name evidence="5" type="ORF">HOLleu_15043</name>
</gene>
<feature type="transmembrane region" description="Helical" evidence="2">
    <location>
        <begin position="181"/>
        <end position="204"/>
    </location>
</feature>
<keyword evidence="2" id="KW-0812">Transmembrane</keyword>
<comment type="caution">
    <text evidence="5">The sequence shown here is derived from an EMBL/GenBank/DDBJ whole genome shotgun (WGS) entry which is preliminary data.</text>
</comment>
<dbReference type="PROSITE" id="PS50055">
    <property type="entry name" value="TYR_PHOSPHATASE_PTP"/>
    <property type="match status" value="1"/>
</dbReference>
<name>A0A9Q1HC68_HOLLE</name>
<protein>
    <submittedName>
        <fullName evidence="5">Receptor-type tyrosine-protein phosphatase F</fullName>
    </submittedName>
</protein>
<keyword evidence="6" id="KW-1185">Reference proteome</keyword>
<organism evidence="5 6">
    <name type="scientific">Holothuria leucospilota</name>
    <name type="common">Black long sea cucumber</name>
    <name type="synonym">Mertensiothuria leucospilota</name>
    <dbReference type="NCBI Taxonomy" id="206669"/>
    <lineage>
        <taxon>Eukaryota</taxon>
        <taxon>Metazoa</taxon>
        <taxon>Echinodermata</taxon>
        <taxon>Eleutherozoa</taxon>
        <taxon>Echinozoa</taxon>
        <taxon>Holothuroidea</taxon>
        <taxon>Aspidochirotacea</taxon>
        <taxon>Aspidochirotida</taxon>
        <taxon>Holothuriidae</taxon>
        <taxon>Holothuria</taxon>
    </lineage>
</organism>
<dbReference type="PANTHER" id="PTHR19134">
    <property type="entry name" value="RECEPTOR-TYPE TYROSINE-PROTEIN PHOSPHATASE"/>
    <property type="match status" value="1"/>
</dbReference>
<dbReference type="PANTHER" id="PTHR19134:SF561">
    <property type="entry name" value="PROTEIN TYROSINE PHOSPHATASE 36E, ISOFORM A"/>
    <property type="match status" value="1"/>
</dbReference>
<evidence type="ECO:0000256" key="2">
    <source>
        <dbReference type="SAM" id="Phobius"/>
    </source>
</evidence>
<dbReference type="AlphaFoldDB" id="A0A9Q1HC68"/>
<feature type="signal peptide" evidence="3">
    <location>
        <begin position="1"/>
        <end position="19"/>
    </location>
</feature>
<dbReference type="Proteomes" id="UP001152320">
    <property type="component" value="Chromosome 6"/>
</dbReference>
<keyword evidence="2" id="KW-1133">Transmembrane helix</keyword>
<evidence type="ECO:0000256" key="1">
    <source>
        <dbReference type="SAM" id="MobiDB-lite"/>
    </source>
</evidence>
<evidence type="ECO:0000256" key="3">
    <source>
        <dbReference type="SAM" id="SignalP"/>
    </source>
</evidence>
<evidence type="ECO:0000259" key="4">
    <source>
        <dbReference type="PROSITE" id="PS50055"/>
    </source>
</evidence>
<feature type="region of interest" description="Disordered" evidence="1">
    <location>
        <begin position="53"/>
        <end position="86"/>
    </location>
</feature>
<dbReference type="GO" id="GO:0004725">
    <property type="term" value="F:protein tyrosine phosphatase activity"/>
    <property type="evidence" value="ECO:0007669"/>
    <property type="project" value="InterPro"/>
</dbReference>
<keyword evidence="2" id="KW-0472">Membrane</keyword>
<feature type="chain" id="PRO_5040219593" evidence="3">
    <location>
        <begin position="20"/>
        <end position="354"/>
    </location>
</feature>